<keyword evidence="2" id="KW-1133">Transmembrane helix</keyword>
<feature type="transmembrane region" description="Helical" evidence="2">
    <location>
        <begin position="159"/>
        <end position="179"/>
    </location>
</feature>
<dbReference type="RefSeq" id="WP_183065750.1">
    <property type="nucleotide sequence ID" value="NZ_CP102514.1"/>
</dbReference>
<accession>A0ABY5PS61</accession>
<reference evidence="3" key="1">
    <citation type="submission" date="2022-08" db="EMBL/GenBank/DDBJ databases">
        <authorList>
            <person name="Tian L."/>
        </authorList>
    </citation>
    <scope>NUCLEOTIDE SEQUENCE</scope>
    <source>
        <strain evidence="3">CM253</strain>
    </source>
</reference>
<dbReference type="EMBL" id="CP102514">
    <property type="protein sequence ID" value="UUY46413.1"/>
    <property type="molecule type" value="Genomic_DNA"/>
</dbReference>
<dbReference type="InterPro" id="IPR012666">
    <property type="entry name" value="CbtA_put"/>
</dbReference>
<dbReference type="Proteomes" id="UP001057738">
    <property type="component" value="Chromosome"/>
</dbReference>
<name>A0ABY5PS61_9ACTN</name>
<gene>
    <name evidence="3" type="ORF">NRK68_03780</name>
</gene>
<evidence type="ECO:0000256" key="2">
    <source>
        <dbReference type="SAM" id="Phobius"/>
    </source>
</evidence>
<feature type="region of interest" description="Disordered" evidence="1">
    <location>
        <begin position="53"/>
        <end position="73"/>
    </location>
</feature>
<dbReference type="Pfam" id="PF09490">
    <property type="entry name" value="CbtA"/>
    <property type="match status" value="1"/>
</dbReference>
<proteinExistence type="predicted"/>
<feature type="transmembrane region" description="Helical" evidence="2">
    <location>
        <begin position="122"/>
        <end position="139"/>
    </location>
</feature>
<protein>
    <submittedName>
        <fullName evidence="3">CbtA family protein</fullName>
    </submittedName>
</protein>
<keyword evidence="2" id="KW-0472">Membrane</keyword>
<dbReference type="GeneID" id="95572561"/>
<feature type="transmembrane region" description="Helical" evidence="2">
    <location>
        <begin position="85"/>
        <end position="110"/>
    </location>
</feature>
<evidence type="ECO:0000313" key="3">
    <source>
        <dbReference type="EMBL" id="UUY46413.1"/>
    </source>
</evidence>
<evidence type="ECO:0000313" key="4">
    <source>
        <dbReference type="Proteomes" id="UP001057738"/>
    </source>
</evidence>
<keyword evidence="2" id="KW-0812">Transmembrane</keyword>
<keyword evidence="4" id="KW-1185">Reference proteome</keyword>
<feature type="transmembrane region" description="Helical" evidence="2">
    <location>
        <begin position="231"/>
        <end position="252"/>
    </location>
</feature>
<organism evidence="3 4">
    <name type="scientific">Streptomyces yangpuensis</name>
    <dbReference type="NCBI Taxonomy" id="1648182"/>
    <lineage>
        <taxon>Bacteria</taxon>
        <taxon>Bacillati</taxon>
        <taxon>Actinomycetota</taxon>
        <taxon>Actinomycetes</taxon>
        <taxon>Kitasatosporales</taxon>
        <taxon>Streptomycetaceae</taxon>
        <taxon>Streptomyces</taxon>
    </lineage>
</organism>
<feature type="transmembrane region" description="Helical" evidence="2">
    <location>
        <begin position="191"/>
        <end position="211"/>
    </location>
</feature>
<evidence type="ECO:0000256" key="1">
    <source>
        <dbReference type="SAM" id="MobiDB-lite"/>
    </source>
</evidence>
<sequence length="275" mass="27845">MYASTVRGLLVRGMLAGLIAGLFAFAVAYVVGEPPVRGSIAVEEAAAAQEAGAASGHAGHGGDAASGGAAEEEEELVSRPVQSTVGLATGVLVYGVALGGIASLAFSFALGRIGGFSPRATAALTGAGAFALVYLVPFLKYPATPPAVGNPDTIGQRTTLFFLMILLSVLLGVGAIILGRRLAPRLGNWNATLAAAGGFIAATTLAFVFLPDNSDAVQPGFPAALLWEFRIASLAVQLVLWAAFAIVFGILAQRLLDARTDGAEVTARQQAPAVG</sequence>
<feature type="transmembrane region" description="Helical" evidence="2">
    <location>
        <begin position="9"/>
        <end position="31"/>
    </location>
</feature>